<keyword evidence="11" id="KW-0460">Magnesium</keyword>
<organism evidence="18 19">
    <name type="scientific">Tritrichomonas musculus</name>
    <dbReference type="NCBI Taxonomy" id="1915356"/>
    <lineage>
        <taxon>Eukaryota</taxon>
        <taxon>Metamonada</taxon>
        <taxon>Parabasalia</taxon>
        <taxon>Tritrichomonadida</taxon>
        <taxon>Tritrichomonadidae</taxon>
        <taxon>Tritrichomonas</taxon>
    </lineage>
</organism>
<reference evidence="18 19" key="1">
    <citation type="submission" date="2024-04" db="EMBL/GenBank/DDBJ databases">
        <title>Tritrichomonas musculus Genome.</title>
        <authorList>
            <person name="Alves-Ferreira E."/>
            <person name="Grigg M."/>
            <person name="Lorenzi H."/>
            <person name="Galac M."/>
        </authorList>
    </citation>
    <scope>NUCLEOTIDE SEQUENCE [LARGE SCALE GENOMIC DNA]</scope>
    <source>
        <strain evidence="18 19">EAF2021</strain>
    </source>
</reference>
<keyword evidence="8" id="KW-0547">Nucleotide-binding</keyword>
<evidence type="ECO:0000256" key="4">
    <source>
        <dbReference type="ARBA" id="ARBA00022528"/>
    </source>
</evidence>
<evidence type="ECO:0000256" key="14">
    <source>
        <dbReference type="ARBA" id="ARBA00023134"/>
    </source>
</evidence>
<name>A0ABR2L332_9EUKA</name>
<evidence type="ECO:0000256" key="9">
    <source>
        <dbReference type="ARBA" id="ARBA00022801"/>
    </source>
</evidence>
<keyword evidence="5" id="KW-0934">Plastid</keyword>
<keyword evidence="9" id="KW-0378">Hydrolase</keyword>
<evidence type="ECO:0000256" key="7">
    <source>
        <dbReference type="ARBA" id="ARBA00022723"/>
    </source>
</evidence>
<comment type="subcellular location">
    <subcellularLocation>
        <location evidence="2">Membrane</location>
        <topology evidence="2">Single-pass membrane protein</topology>
    </subcellularLocation>
    <subcellularLocation>
        <location evidence="16">Plastid</location>
        <location evidence="16">Chloroplast outer membrane</location>
    </subcellularLocation>
</comment>
<keyword evidence="14" id="KW-0342">GTP-binding</keyword>
<keyword evidence="13" id="KW-1133">Transmembrane helix</keyword>
<evidence type="ECO:0000313" key="18">
    <source>
        <dbReference type="EMBL" id="KAK8897391.1"/>
    </source>
</evidence>
<evidence type="ECO:0000256" key="11">
    <source>
        <dbReference type="ARBA" id="ARBA00022842"/>
    </source>
</evidence>
<keyword evidence="7" id="KW-0479">Metal-binding</keyword>
<dbReference type="InterPro" id="IPR006703">
    <property type="entry name" value="G_AIG1"/>
</dbReference>
<dbReference type="InterPro" id="IPR027417">
    <property type="entry name" value="P-loop_NTPase"/>
</dbReference>
<dbReference type="SUPFAM" id="SSF52540">
    <property type="entry name" value="P-loop containing nucleoside triphosphate hydrolases"/>
    <property type="match status" value="1"/>
</dbReference>
<sequence length="668" mass="78206">MNSKQKTPLPTIRYVVFGSTGVGKSTLGNVLLGIDAFKTSDSFESCTKEPFSHSNIVNGIKIIVTDTVGLNDPEFDDEQVLKDLASYFQNDFQGQINYFLLLQKFSERFTRDMFRNVHMLLTSFVGTVPKHNIKIVLTHAKGTPEYIEKKVAEFRGQMTKLFEKETSEIKEHVKNIPILLVNNHSKPAKRTPLPPDISPFQANPAPAIDPCKFSPKGYSLIEETIVEEGFIDKSTDDGIQIFATLVHRKRTKFTSFDKKSISYSDWENINGQEPRRLCIQNAEFGQKHEDEPEIKNETSGNEKIKRTIYHSFKDKRIKRIKFNKEEQQCEKKNSEVFNELTDTLNVDGRAIAFTESTIEKDITTFYSAWYPDPDSEIKYEIQEITRPFEKTEKNGSREVKFFGEEMRKLKIEYNKDQSGQWQKGQTKIEQEWFKTRTDQNITEKQTRNQESNEDQYLSNPTRHNHIHKTWQEECTVTFLNGYKQSQSMWIKIPGTEKTTITTKETQNRSQETDYYNITYSYYTKIETSYEALEHVKKTSYYKKYLEERIVTYINDEETYKTEWNKVSNSEDEFTKVELYEIKGTKDQYYIRKLNNGRGSSGTHYHYFGTNHYSPYYGLENRYIRRVYKNGSSSPIDEYIGDWAKLILVDDTERWQCIESGISGNIRKL</sequence>
<proteinExistence type="predicted"/>
<evidence type="ECO:0000256" key="12">
    <source>
        <dbReference type="ARBA" id="ARBA00022927"/>
    </source>
</evidence>
<keyword evidence="19" id="KW-1185">Reference proteome</keyword>
<feature type="domain" description="AIG1-type G" evidence="17">
    <location>
        <begin position="14"/>
        <end position="142"/>
    </location>
</feature>
<keyword evidence="15" id="KW-0472">Membrane</keyword>
<keyword evidence="12" id="KW-0653">Protein transport</keyword>
<evidence type="ECO:0000256" key="15">
    <source>
        <dbReference type="ARBA" id="ARBA00023136"/>
    </source>
</evidence>
<gene>
    <name evidence="18" type="ORF">M9Y10_015337</name>
</gene>
<keyword evidence="10" id="KW-1002">Plastid outer membrane</keyword>
<comment type="caution">
    <text evidence="18">The sequence shown here is derived from an EMBL/GenBank/DDBJ whole genome shotgun (WGS) entry which is preliminary data.</text>
</comment>
<dbReference type="InterPro" id="IPR045058">
    <property type="entry name" value="GIMA/IAN/Toc"/>
</dbReference>
<dbReference type="Gene3D" id="3.40.50.300">
    <property type="entry name" value="P-loop containing nucleotide triphosphate hydrolases"/>
    <property type="match status" value="1"/>
</dbReference>
<evidence type="ECO:0000256" key="6">
    <source>
        <dbReference type="ARBA" id="ARBA00022692"/>
    </source>
</evidence>
<dbReference type="Proteomes" id="UP001470230">
    <property type="component" value="Unassembled WGS sequence"/>
</dbReference>
<evidence type="ECO:0000256" key="10">
    <source>
        <dbReference type="ARBA" id="ARBA00022805"/>
    </source>
</evidence>
<dbReference type="PANTHER" id="PTHR10903:SF135">
    <property type="entry name" value="TRANSLOCASE OF CHLOROPLAST 120, CHLOROPLASTIC-RELATED"/>
    <property type="match status" value="1"/>
</dbReference>
<keyword evidence="3" id="KW-0813">Transport</keyword>
<evidence type="ECO:0000256" key="5">
    <source>
        <dbReference type="ARBA" id="ARBA00022640"/>
    </source>
</evidence>
<evidence type="ECO:0000256" key="3">
    <source>
        <dbReference type="ARBA" id="ARBA00022448"/>
    </source>
</evidence>
<evidence type="ECO:0000256" key="1">
    <source>
        <dbReference type="ARBA" id="ARBA00001946"/>
    </source>
</evidence>
<evidence type="ECO:0000256" key="16">
    <source>
        <dbReference type="ARBA" id="ARBA00024013"/>
    </source>
</evidence>
<evidence type="ECO:0000313" key="19">
    <source>
        <dbReference type="Proteomes" id="UP001470230"/>
    </source>
</evidence>
<keyword evidence="4" id="KW-0150">Chloroplast</keyword>
<dbReference type="EMBL" id="JAPFFF010000002">
    <property type="protein sequence ID" value="KAK8897391.1"/>
    <property type="molecule type" value="Genomic_DNA"/>
</dbReference>
<accession>A0ABR2L332</accession>
<comment type="cofactor">
    <cofactor evidence="1">
        <name>Mg(2+)</name>
        <dbReference type="ChEBI" id="CHEBI:18420"/>
    </cofactor>
</comment>
<protein>
    <submittedName>
        <fullName evidence="18">GTPase IMAP member 7</fullName>
    </submittedName>
</protein>
<evidence type="ECO:0000259" key="17">
    <source>
        <dbReference type="Pfam" id="PF04548"/>
    </source>
</evidence>
<evidence type="ECO:0000256" key="13">
    <source>
        <dbReference type="ARBA" id="ARBA00022989"/>
    </source>
</evidence>
<dbReference type="PANTHER" id="PTHR10903">
    <property type="entry name" value="GTPASE, IMAP FAMILY MEMBER-RELATED"/>
    <property type="match status" value="1"/>
</dbReference>
<evidence type="ECO:0000256" key="2">
    <source>
        <dbReference type="ARBA" id="ARBA00004167"/>
    </source>
</evidence>
<evidence type="ECO:0000256" key="8">
    <source>
        <dbReference type="ARBA" id="ARBA00022741"/>
    </source>
</evidence>
<dbReference type="Pfam" id="PF04548">
    <property type="entry name" value="AIG1"/>
    <property type="match status" value="1"/>
</dbReference>
<keyword evidence="6" id="KW-0812">Transmembrane</keyword>